<organism evidence="11 12">
    <name type="scientific">Bordetella bronchiseptica 253</name>
    <dbReference type="NCBI Taxonomy" id="568707"/>
    <lineage>
        <taxon>Bacteria</taxon>
        <taxon>Pseudomonadati</taxon>
        <taxon>Pseudomonadota</taxon>
        <taxon>Betaproteobacteria</taxon>
        <taxon>Burkholderiales</taxon>
        <taxon>Alcaligenaceae</taxon>
        <taxon>Bordetella</taxon>
    </lineage>
</organism>
<dbReference type="KEGG" id="bbh:BN112_1772"/>
<evidence type="ECO:0000259" key="10">
    <source>
        <dbReference type="Pfam" id="PF04290"/>
    </source>
</evidence>
<keyword evidence="4 9" id="KW-0997">Cell inner membrane</keyword>
<dbReference type="GO" id="GO:0022857">
    <property type="term" value="F:transmembrane transporter activity"/>
    <property type="evidence" value="ECO:0007669"/>
    <property type="project" value="UniProtKB-UniRule"/>
</dbReference>
<keyword evidence="6 9" id="KW-1133">Transmembrane helix</keyword>
<keyword evidence="5 9" id="KW-0812">Transmembrane</keyword>
<feature type="transmembrane region" description="Helical" evidence="9">
    <location>
        <begin position="12"/>
        <end position="34"/>
    </location>
</feature>
<dbReference type="GO" id="GO:0005886">
    <property type="term" value="C:plasma membrane"/>
    <property type="evidence" value="ECO:0007669"/>
    <property type="project" value="UniProtKB-SubCell"/>
</dbReference>
<proteinExistence type="inferred from homology"/>
<evidence type="ECO:0000313" key="11">
    <source>
        <dbReference type="EMBL" id="CCJ53689.1"/>
    </source>
</evidence>
<dbReference type="AlphaFoldDB" id="A0A0C6P1T9"/>
<evidence type="ECO:0000256" key="4">
    <source>
        <dbReference type="ARBA" id="ARBA00022519"/>
    </source>
</evidence>
<evidence type="ECO:0000256" key="3">
    <source>
        <dbReference type="ARBA" id="ARBA00022475"/>
    </source>
</evidence>
<evidence type="ECO:0000256" key="7">
    <source>
        <dbReference type="ARBA" id="ARBA00023136"/>
    </source>
</evidence>
<reference evidence="11 12" key="1">
    <citation type="journal article" date="2012" name="BMC Genomics">
        <title>Comparative genomics of the classical Bordetella subspecies: the evolution and exchange of virulence-associated diversity amongst closely related pathogens.</title>
        <authorList>
            <person name="Park J."/>
            <person name="Zhang Y."/>
            <person name="Buboltz A.M."/>
            <person name="Zhang X."/>
            <person name="Schuster S.C."/>
            <person name="Ahuja U."/>
            <person name="Liu M."/>
            <person name="Miller J.F."/>
            <person name="Sebaihia M."/>
            <person name="Bentley S.D."/>
            <person name="Parkhill J."/>
            <person name="Harvill E.T."/>
        </authorList>
    </citation>
    <scope>NUCLEOTIDE SEQUENCE [LARGE SCALE GENOMIC DNA]</scope>
    <source>
        <strain evidence="11 12">253</strain>
    </source>
</reference>
<comment type="subcellular location">
    <subcellularLocation>
        <location evidence="1 9">Cell inner membrane</location>
        <topology evidence="1 9">Multi-pass membrane protein</topology>
    </subcellularLocation>
</comment>
<accession>A0A0C6P1T9</accession>
<dbReference type="HOGENOM" id="CLU_086356_9_4_4"/>
<gene>
    <name evidence="11" type="ORF">BN112_1772</name>
</gene>
<feature type="transmembrane region" description="Helical" evidence="9">
    <location>
        <begin position="134"/>
        <end position="159"/>
    </location>
</feature>
<keyword evidence="3" id="KW-1003">Cell membrane</keyword>
<evidence type="ECO:0000256" key="6">
    <source>
        <dbReference type="ARBA" id="ARBA00022989"/>
    </source>
</evidence>
<dbReference type="OrthoDB" id="9815614at2"/>
<dbReference type="Proteomes" id="UP000007564">
    <property type="component" value="Chromosome"/>
</dbReference>
<comment type="subunit">
    <text evidence="9">The complex comprises the extracytoplasmic solute receptor protein and the two transmembrane proteins.</text>
</comment>
<dbReference type="InterPro" id="IPR007387">
    <property type="entry name" value="TRAP_DctQ"/>
</dbReference>
<feature type="transmembrane region" description="Helical" evidence="9">
    <location>
        <begin position="54"/>
        <end position="72"/>
    </location>
</feature>
<dbReference type="GeneID" id="69601702"/>
<name>A0A0C6P1T9_BORBO</name>
<evidence type="ECO:0000256" key="2">
    <source>
        <dbReference type="ARBA" id="ARBA00022448"/>
    </source>
</evidence>
<evidence type="ECO:0000256" key="8">
    <source>
        <dbReference type="ARBA" id="ARBA00038436"/>
    </source>
</evidence>
<protein>
    <recommendedName>
        <fullName evidence="9">TRAP transporter small permease protein</fullName>
    </recommendedName>
</protein>
<dbReference type="PANTHER" id="PTHR35011">
    <property type="entry name" value="2,3-DIKETO-L-GULONATE TRAP TRANSPORTER SMALL PERMEASE PROTEIN YIAM"/>
    <property type="match status" value="1"/>
</dbReference>
<dbReference type="PANTHER" id="PTHR35011:SF2">
    <property type="entry name" value="2,3-DIKETO-L-GULONATE TRAP TRANSPORTER SMALL PERMEASE PROTEIN YIAM"/>
    <property type="match status" value="1"/>
</dbReference>
<evidence type="ECO:0000256" key="5">
    <source>
        <dbReference type="ARBA" id="ARBA00022692"/>
    </source>
</evidence>
<dbReference type="Pfam" id="PF04290">
    <property type="entry name" value="DctQ"/>
    <property type="match status" value="1"/>
</dbReference>
<evidence type="ECO:0000313" key="12">
    <source>
        <dbReference type="Proteomes" id="UP000007564"/>
    </source>
</evidence>
<dbReference type="RefSeq" id="WP_003810020.1">
    <property type="nucleotide sequence ID" value="NC_019382.1"/>
</dbReference>
<keyword evidence="2 9" id="KW-0813">Transport</keyword>
<feature type="transmembrane region" description="Helical" evidence="9">
    <location>
        <begin position="93"/>
        <end position="114"/>
    </location>
</feature>
<sequence length="174" mass="19285">MKLIRAVDGLNRLACWLMAGLMLGMTLCTLWQVSVRFLLTGLGWNVAAPWSEEVSRYLMIWIIFLGAGVACRKAQLIALELVVTLLPAPLGRALRFAALLGCLVFFTLMIYLGLEFMEFGAIETSPVLSMPKTWIYLAMPVGFGLMFLNTATLIAECLLQGIDIRHASQQEAQE</sequence>
<dbReference type="EMBL" id="HE965806">
    <property type="protein sequence ID" value="CCJ53689.1"/>
    <property type="molecule type" value="Genomic_DNA"/>
</dbReference>
<dbReference type="GO" id="GO:0015740">
    <property type="term" value="P:C4-dicarboxylate transport"/>
    <property type="evidence" value="ECO:0007669"/>
    <property type="project" value="TreeGrafter"/>
</dbReference>
<dbReference type="InterPro" id="IPR055348">
    <property type="entry name" value="DctQ"/>
</dbReference>
<keyword evidence="7 9" id="KW-0472">Membrane</keyword>
<comment type="similarity">
    <text evidence="8 9">Belongs to the TRAP transporter small permease family.</text>
</comment>
<evidence type="ECO:0000256" key="1">
    <source>
        <dbReference type="ARBA" id="ARBA00004429"/>
    </source>
</evidence>
<feature type="domain" description="Tripartite ATP-independent periplasmic transporters DctQ component" evidence="10">
    <location>
        <begin position="25"/>
        <end position="157"/>
    </location>
</feature>
<evidence type="ECO:0000256" key="9">
    <source>
        <dbReference type="RuleBase" id="RU369079"/>
    </source>
</evidence>
<comment type="function">
    <text evidence="9">Part of the tripartite ATP-independent periplasmic (TRAP) transport system.</text>
</comment>